<accession>A0AAU9SZ47</accession>
<feature type="transmembrane region" description="Helical" evidence="2">
    <location>
        <begin position="200"/>
        <end position="223"/>
    </location>
</feature>
<dbReference type="PANTHER" id="PTHR37206:SF5">
    <property type="entry name" value="TRANSMEMBRANE PROTEIN"/>
    <property type="match status" value="1"/>
</dbReference>
<reference evidence="3 4" key="1">
    <citation type="submission" date="2022-03" db="EMBL/GenBank/DDBJ databases">
        <authorList>
            <person name="Nunn A."/>
            <person name="Chopra R."/>
            <person name="Nunn A."/>
            <person name="Contreras Garrido A."/>
        </authorList>
    </citation>
    <scope>NUCLEOTIDE SEQUENCE [LARGE SCALE GENOMIC DNA]</scope>
</reference>
<keyword evidence="2" id="KW-0812">Transmembrane</keyword>
<dbReference type="Proteomes" id="UP000836841">
    <property type="component" value="Chromosome 6"/>
</dbReference>
<feature type="compositionally biased region" description="Low complexity" evidence="1">
    <location>
        <begin position="71"/>
        <end position="99"/>
    </location>
</feature>
<dbReference type="EMBL" id="OU466862">
    <property type="protein sequence ID" value="CAH2073639.1"/>
    <property type="molecule type" value="Genomic_DNA"/>
</dbReference>
<feature type="compositionally biased region" description="Basic and acidic residues" evidence="1">
    <location>
        <begin position="109"/>
        <end position="122"/>
    </location>
</feature>
<protein>
    <submittedName>
        <fullName evidence="3">Uncharacterized protein</fullName>
    </submittedName>
</protein>
<keyword evidence="2" id="KW-0472">Membrane</keyword>
<proteinExistence type="predicted"/>
<feature type="region of interest" description="Disordered" evidence="1">
    <location>
        <begin position="71"/>
        <end position="173"/>
    </location>
</feature>
<feature type="compositionally biased region" description="Polar residues" evidence="1">
    <location>
        <begin position="132"/>
        <end position="142"/>
    </location>
</feature>
<evidence type="ECO:0000256" key="1">
    <source>
        <dbReference type="SAM" id="MobiDB-lite"/>
    </source>
</evidence>
<evidence type="ECO:0000313" key="3">
    <source>
        <dbReference type="EMBL" id="CAH2073639.1"/>
    </source>
</evidence>
<feature type="compositionally biased region" description="Basic and acidic residues" evidence="1">
    <location>
        <begin position="162"/>
        <end position="173"/>
    </location>
</feature>
<keyword evidence="4" id="KW-1185">Reference proteome</keyword>
<dbReference type="AlphaFoldDB" id="A0AAU9SZ47"/>
<dbReference type="PANTHER" id="PTHR37206">
    <property type="entry name" value="TRANSMEMBRANE PROTEIN"/>
    <property type="match status" value="1"/>
</dbReference>
<sequence>MNNSNSPRIQLKMVKDDDLNCQQELIDPISSMVVIRELPISAKHDRIVFPPVNHENLQVSSSIYGFDRYLDSPSESESPSSSSRRSASSSSFSLFPSDSDGQPPQAACENDRESPSEAEEKTPPSLGGESPPSDSDGQSPLTACQFYRKSPLSPSEGGSKSRPSDSDGKSPRKSSYREVDIFHDWWQLLLVRVYSKLKNLVTWFSITLPSLSPVLAIAIWWWIRARRRRVNGETTDRLRDAIKERDERILQLLHQVAQMNELLVKHHKDIVSRR</sequence>
<gene>
    <name evidence="3" type="ORF">TAV2_LOCUS19324</name>
</gene>
<evidence type="ECO:0000256" key="2">
    <source>
        <dbReference type="SAM" id="Phobius"/>
    </source>
</evidence>
<keyword evidence="2" id="KW-1133">Transmembrane helix</keyword>
<organism evidence="3 4">
    <name type="scientific">Thlaspi arvense</name>
    <name type="common">Field penny-cress</name>
    <dbReference type="NCBI Taxonomy" id="13288"/>
    <lineage>
        <taxon>Eukaryota</taxon>
        <taxon>Viridiplantae</taxon>
        <taxon>Streptophyta</taxon>
        <taxon>Embryophyta</taxon>
        <taxon>Tracheophyta</taxon>
        <taxon>Spermatophyta</taxon>
        <taxon>Magnoliopsida</taxon>
        <taxon>eudicotyledons</taxon>
        <taxon>Gunneridae</taxon>
        <taxon>Pentapetalae</taxon>
        <taxon>rosids</taxon>
        <taxon>malvids</taxon>
        <taxon>Brassicales</taxon>
        <taxon>Brassicaceae</taxon>
        <taxon>Thlaspideae</taxon>
        <taxon>Thlaspi</taxon>
    </lineage>
</organism>
<name>A0AAU9SZ47_THLAR</name>
<evidence type="ECO:0000313" key="4">
    <source>
        <dbReference type="Proteomes" id="UP000836841"/>
    </source>
</evidence>